<dbReference type="RefSeq" id="WP_045074179.1">
    <property type="nucleotide sequence ID" value="NZ_CP011005.1"/>
</dbReference>
<feature type="domain" description="VOC" evidence="1">
    <location>
        <begin position="9"/>
        <end position="131"/>
    </location>
</feature>
<dbReference type="EMBL" id="CP011005">
    <property type="protein sequence ID" value="AJT41086.1"/>
    <property type="molecule type" value="Genomic_DNA"/>
</dbReference>
<keyword evidence="3" id="KW-1185">Reference proteome</keyword>
<protein>
    <recommendedName>
        <fullName evidence="1">VOC domain-containing protein</fullName>
    </recommendedName>
</protein>
<dbReference type="Pfam" id="PF00903">
    <property type="entry name" value="Glyoxalase"/>
    <property type="match status" value="1"/>
</dbReference>
<dbReference type="HOGENOM" id="CLU_046006_9_1_11"/>
<evidence type="ECO:0000313" key="3">
    <source>
        <dbReference type="Proteomes" id="UP000061839"/>
    </source>
</evidence>
<dbReference type="KEGG" id="ari:UM93_05345"/>
<dbReference type="PROSITE" id="PS51819">
    <property type="entry name" value="VOC"/>
    <property type="match status" value="1"/>
</dbReference>
<dbReference type="InterPro" id="IPR037523">
    <property type="entry name" value="VOC_core"/>
</dbReference>
<evidence type="ECO:0000313" key="2">
    <source>
        <dbReference type="EMBL" id="AJT41086.1"/>
    </source>
</evidence>
<dbReference type="SUPFAM" id="SSF54593">
    <property type="entry name" value="Glyoxalase/Bleomycin resistance protein/Dihydroxybiphenyl dioxygenase"/>
    <property type="match status" value="1"/>
</dbReference>
<dbReference type="Gene3D" id="3.10.180.10">
    <property type="entry name" value="2,3-Dihydroxybiphenyl 1,2-Dioxygenase, domain 1"/>
    <property type="match status" value="1"/>
</dbReference>
<accession>A0A0D4BYC1</accession>
<dbReference type="InterPro" id="IPR004360">
    <property type="entry name" value="Glyas_Fos-R_dOase_dom"/>
</dbReference>
<dbReference type="OrthoDB" id="317332at2"/>
<dbReference type="Proteomes" id="UP000061839">
    <property type="component" value="Chromosome"/>
</dbReference>
<dbReference type="PATRIC" id="fig|1618207.4.peg.1088"/>
<gene>
    <name evidence="2" type="ORF">UM93_05345</name>
</gene>
<organism evidence="2 3">
    <name type="scientific">Psychromicrobium lacuslunae</name>
    <dbReference type="NCBI Taxonomy" id="1618207"/>
    <lineage>
        <taxon>Bacteria</taxon>
        <taxon>Bacillati</taxon>
        <taxon>Actinomycetota</taxon>
        <taxon>Actinomycetes</taxon>
        <taxon>Micrococcales</taxon>
        <taxon>Micrococcaceae</taxon>
        <taxon>Psychromicrobium</taxon>
    </lineage>
</organism>
<dbReference type="STRING" id="1618207.UM93_05345"/>
<dbReference type="InterPro" id="IPR029068">
    <property type="entry name" value="Glyas_Bleomycin-R_OHBP_Dase"/>
</dbReference>
<dbReference type="CDD" id="cd06587">
    <property type="entry name" value="VOC"/>
    <property type="match status" value="1"/>
</dbReference>
<reference evidence="2 3" key="1">
    <citation type="journal article" date="2015" name="Genome Announc.">
        <title>Complete Genome Sequencing of Protease-Producing Novel Arthrobacter sp. Strain IHBB 11108 Using PacBio Single-Molecule Real-Time Sequencing Technology.</title>
        <authorList>
            <person name="Kiran S."/>
            <person name="Swarnkar M.K."/>
            <person name="Pal M."/>
            <person name="Thakur R."/>
            <person name="Tewari R."/>
            <person name="Singh A.K."/>
            <person name="Gulati A."/>
        </authorList>
    </citation>
    <scope>NUCLEOTIDE SEQUENCE [LARGE SCALE GENOMIC DNA]</scope>
    <source>
        <strain evidence="2 3">IHBB 11108</strain>
    </source>
</reference>
<name>A0A0D4BYC1_9MICC</name>
<dbReference type="AlphaFoldDB" id="A0A0D4BYC1"/>
<sequence>MSSKPQLSGLHHLKIPVSNLTESLRWYASVLGAERIPEFDHIGIDGETFAYITSIPGIPTLIELRLAPPLAQRMSGFDPIVFSVDTLESLCSWRDHLDNLAVANSAILRGIIGWLLVCHDPDGLSIRFHTNETHDFDADKADTQSPWVRGVGD</sequence>
<proteinExistence type="predicted"/>
<evidence type="ECO:0000259" key="1">
    <source>
        <dbReference type="PROSITE" id="PS51819"/>
    </source>
</evidence>